<name>A0A075A630_OPIVI</name>
<keyword evidence="6 17" id="KW-0479">Metal-binding</keyword>
<keyword evidence="9 17" id="KW-0460">Magnesium</keyword>
<keyword evidence="5 18" id="KW-0812">Transmembrane</keyword>
<feature type="active site" description="4-aspartylphosphate intermediate" evidence="15">
    <location>
        <position position="540"/>
    </location>
</feature>
<keyword evidence="13 18" id="KW-0472">Membrane</keyword>
<dbReference type="Gene3D" id="3.40.50.1000">
    <property type="entry name" value="HAD superfamily/HAD-like"/>
    <property type="match status" value="1"/>
</dbReference>
<feature type="binding site" evidence="16">
    <location>
        <position position="542"/>
    </location>
    <ligand>
        <name>ATP</name>
        <dbReference type="ChEBI" id="CHEBI:30616"/>
    </ligand>
</feature>
<dbReference type="GO" id="GO:0000287">
    <property type="term" value="F:magnesium ion binding"/>
    <property type="evidence" value="ECO:0007669"/>
    <property type="project" value="UniProtKB-UniRule"/>
</dbReference>
<dbReference type="Gene3D" id="3.40.1110.10">
    <property type="entry name" value="Calcium-transporting ATPase, cytoplasmic domain N"/>
    <property type="match status" value="1"/>
</dbReference>
<evidence type="ECO:0000256" key="3">
    <source>
        <dbReference type="ARBA" id="ARBA00008109"/>
    </source>
</evidence>
<feature type="binding site" evidence="16">
    <location>
        <position position="719"/>
    </location>
    <ligand>
        <name>ATP</name>
        <dbReference type="ChEBI" id="CHEBI:30616"/>
    </ligand>
</feature>
<dbReference type="GO" id="GO:0005802">
    <property type="term" value="C:trans-Golgi network"/>
    <property type="evidence" value="ECO:0007669"/>
    <property type="project" value="TreeGrafter"/>
</dbReference>
<evidence type="ECO:0000256" key="6">
    <source>
        <dbReference type="ARBA" id="ARBA00022723"/>
    </source>
</evidence>
<dbReference type="GO" id="GO:0006890">
    <property type="term" value="P:retrograde vesicle-mediated transport, Golgi to endoplasmic reticulum"/>
    <property type="evidence" value="ECO:0007669"/>
    <property type="project" value="TreeGrafter"/>
</dbReference>
<feature type="binding site" evidence="16">
    <location>
        <position position="541"/>
    </location>
    <ligand>
        <name>ATP</name>
        <dbReference type="ChEBI" id="CHEBI:30616"/>
    </ligand>
</feature>
<dbReference type="InterPro" id="IPR018303">
    <property type="entry name" value="ATPase_P-typ_P_site"/>
</dbReference>
<feature type="transmembrane region" description="Helical" evidence="18">
    <location>
        <begin position="1123"/>
        <end position="1144"/>
    </location>
</feature>
<evidence type="ECO:0000256" key="15">
    <source>
        <dbReference type="PIRSR" id="PIRSR606539-1"/>
    </source>
</evidence>
<dbReference type="GeneID" id="20316825"/>
<accession>A0A075A630</accession>
<dbReference type="SFLD" id="SFLDF00027">
    <property type="entry name" value="p-type_atpase"/>
    <property type="match status" value="1"/>
</dbReference>
<feature type="transmembrane region" description="Helical" evidence="18">
    <location>
        <begin position="1097"/>
        <end position="1117"/>
    </location>
</feature>
<dbReference type="RefSeq" id="XP_009165199.1">
    <property type="nucleotide sequence ID" value="XM_009166935.1"/>
</dbReference>
<evidence type="ECO:0000256" key="2">
    <source>
        <dbReference type="ARBA" id="ARBA00004127"/>
    </source>
</evidence>
<dbReference type="EC" id="7.6.2.1" evidence="18"/>
<dbReference type="GO" id="GO:0005768">
    <property type="term" value="C:endosome"/>
    <property type="evidence" value="ECO:0007669"/>
    <property type="project" value="TreeGrafter"/>
</dbReference>
<comment type="cofactor">
    <cofactor evidence="1 17">
        <name>Mg(2+)</name>
        <dbReference type="ChEBI" id="CHEBI:18420"/>
    </cofactor>
</comment>
<feature type="binding site" evidence="16">
    <location>
        <position position="910"/>
    </location>
    <ligand>
        <name>ATP</name>
        <dbReference type="ChEBI" id="CHEBI:30616"/>
    </ligand>
</feature>
<keyword evidence="12" id="KW-0445">Lipid transport</keyword>
<dbReference type="InterPro" id="IPR044492">
    <property type="entry name" value="P_typ_ATPase_HD_dom"/>
</dbReference>
<dbReference type="SFLD" id="SFLDG00002">
    <property type="entry name" value="C1.7:_P-type_atpase_like"/>
    <property type="match status" value="1"/>
</dbReference>
<gene>
    <name evidence="20" type="ORF">T265_02637</name>
</gene>
<dbReference type="PRINTS" id="PR00119">
    <property type="entry name" value="CATATPASE"/>
</dbReference>
<keyword evidence="7 16" id="KW-0547">Nucleotide-binding</keyword>
<keyword evidence="4" id="KW-0813">Transport</keyword>
<feature type="domain" description="P-type ATPase C-terminal" evidence="19">
    <location>
        <begin position="1025"/>
        <end position="1213"/>
    </location>
</feature>
<evidence type="ECO:0000256" key="17">
    <source>
        <dbReference type="PIRSR" id="PIRSR606539-3"/>
    </source>
</evidence>
<dbReference type="Proteomes" id="UP000054324">
    <property type="component" value="Unassembled WGS sequence"/>
</dbReference>
<dbReference type="EMBL" id="KL596651">
    <property type="protein sequence ID" value="KER31075.1"/>
    <property type="molecule type" value="Genomic_DNA"/>
</dbReference>
<dbReference type="AlphaFoldDB" id="A0A075A630"/>
<evidence type="ECO:0000256" key="13">
    <source>
        <dbReference type="ARBA" id="ARBA00023136"/>
    </source>
</evidence>
<feature type="binding site" evidence="16">
    <location>
        <position position="695"/>
    </location>
    <ligand>
        <name>ATP</name>
        <dbReference type="ChEBI" id="CHEBI:30616"/>
    </ligand>
</feature>
<feature type="transmembrane region" description="Helical" evidence="18">
    <location>
        <begin position="238"/>
        <end position="260"/>
    </location>
</feature>
<feature type="transmembrane region" description="Helical" evidence="18">
    <location>
        <begin position="452"/>
        <end position="474"/>
    </location>
</feature>
<evidence type="ECO:0000256" key="16">
    <source>
        <dbReference type="PIRSR" id="PIRSR606539-2"/>
    </source>
</evidence>
<sequence length="1219" mass="136511">MSHSSSENLLGPPENGQSMYCCAGDGDRDQDGSLICSKAERLDRSAQPPSVSEVSECISLLKCHRAAGPDDLPPALFKDGGGFLSQCLSSLFGFIWKKETVPDNWGESIVVPLFKKGTRSERSNHRGVSLTPVVIRLLASLILRRLMAAREVLTRENQAGFRPGRGCVNHIFTLRQVLGQRHMYRRPTILLFPDFIGAFDSADRSAFQLVLFEQFSIFLNLIYLILACSQFIPDLRVGALYTYWGPLGFVLCVTLIREAIDDIRRFLRDREVNQTIYGKIMRHGQVRVTSADIKVGDMISLEKNQRVPADMVLLWTSDRNGSCFIRTDQLDGETDWKLRHAIPTTQTFVNSVGLPSALFDMQAQVFAEAPRQNIHLFEGTFARTDIAAPGDIGPEKTEVSLNLDHTLWSNTVLATGSAIGLVIYTGNETRAVMNSNRARTKMGKIDREINNIIKLLFAIVVVLAFVMVALRGFGGAWYKHWWRFMVLFSYIIPLALRVNMDLAKIVYSFMVIRDRDLPGCMVRNTTIPEELGRIAYLMSDKTGTLTQNEMVFKKLHLGTVAFAPDSMEEVAQGLQHHFASQSSADSQAGRQMRRSGNERMSAAVLAVALCHNVTPMTDDDSEVDKSVGDVKNPLEWVQSAADPVGYQASSPDEVALVQWTATVGVTLIYRDQHHMCLRLSNGLLLTYDILNLFPFSSDSKRMGIIVRDRATNKITFYVKGADTVMSTLVSYTDWLEDEAGNLAREGLRTLVVASRSLTNEQYDDFAARYHTAKMSVTERVDKMQAVVATLETELEVLCLTGVEDKLQEGVRPTLEALRNAGIRVWMLTGDKLETAECIAKSSRLVARNMPVYVFQNVTGRMDAHFELNSFRKRCDHALLITGIAMETCLRYYEHEFIELARQSPAVVVCRCSPTQKTQIVRLLRMHTRSRVAAIGDGGNDVGMIQAADVGLGLEGKEGRQASLASDFSLTQFRHTARLLLVHGRNCYKSTSALALFVIHRGDLTLALKVSCLTSYDGNTHSSCCIITVMQAVFSAVFSFVSVSLFPGFLLVGYATVFTMFPVFSLVLDKDVPDRIALTYPELYKTLQKGREITFKSFFVWLLISVYQGGVIMYGALLLFEDEFIHVVAITFTSLLLTELLMVAITIRTWHLLMVLAEIISLAIYALTLVVMREQFDPNFLRTFGFFWRVLAITGISCIPIIILKFIHYKFRPSIYSKLQ</sequence>
<dbReference type="InterPro" id="IPR006539">
    <property type="entry name" value="P-type_ATPase_IV"/>
</dbReference>
<dbReference type="InterPro" id="IPR023298">
    <property type="entry name" value="ATPase_P-typ_TM_dom_sf"/>
</dbReference>
<evidence type="ECO:0000256" key="11">
    <source>
        <dbReference type="ARBA" id="ARBA00022989"/>
    </source>
</evidence>
<feature type="transmembrane region" description="Helical" evidence="18">
    <location>
        <begin position="480"/>
        <end position="500"/>
    </location>
</feature>
<evidence type="ECO:0000313" key="20">
    <source>
        <dbReference type="EMBL" id="KER31075.1"/>
    </source>
</evidence>
<dbReference type="CTD" id="20316825"/>
<evidence type="ECO:0000256" key="10">
    <source>
        <dbReference type="ARBA" id="ARBA00022967"/>
    </source>
</evidence>
<feature type="transmembrane region" description="Helical" evidence="18">
    <location>
        <begin position="1023"/>
        <end position="1042"/>
    </location>
</feature>
<feature type="binding site" evidence="16">
    <location>
        <position position="830"/>
    </location>
    <ligand>
        <name>ATP</name>
        <dbReference type="ChEBI" id="CHEBI:30616"/>
    </ligand>
</feature>
<dbReference type="SUPFAM" id="SSF81665">
    <property type="entry name" value="Calcium ATPase, transmembrane domain M"/>
    <property type="match status" value="1"/>
</dbReference>
<evidence type="ECO:0000256" key="8">
    <source>
        <dbReference type="ARBA" id="ARBA00022840"/>
    </source>
</evidence>
<dbReference type="NCBIfam" id="TIGR01494">
    <property type="entry name" value="ATPase_P-type"/>
    <property type="match status" value="4"/>
</dbReference>
<dbReference type="GO" id="GO:0016887">
    <property type="term" value="F:ATP hydrolysis activity"/>
    <property type="evidence" value="ECO:0007669"/>
    <property type="project" value="InterPro"/>
</dbReference>
<feature type="transmembrane region" description="Helical" evidence="18">
    <location>
        <begin position="1183"/>
        <end position="1206"/>
    </location>
</feature>
<feature type="transmembrane region" description="Helical" evidence="18">
    <location>
        <begin position="1048"/>
        <end position="1067"/>
    </location>
</feature>
<dbReference type="SUPFAM" id="SSF81653">
    <property type="entry name" value="Calcium ATPase, transduction domain A"/>
    <property type="match status" value="1"/>
</dbReference>
<feature type="binding site" evidence="16">
    <location>
        <position position="540"/>
    </location>
    <ligand>
        <name>ATP</name>
        <dbReference type="ChEBI" id="CHEBI:30616"/>
    </ligand>
</feature>
<dbReference type="STRING" id="6198.A0A075A630"/>
<dbReference type="GO" id="GO:0140326">
    <property type="term" value="F:ATPase-coupled intramembrane lipid transporter activity"/>
    <property type="evidence" value="ECO:0007669"/>
    <property type="project" value="UniProtKB-EC"/>
</dbReference>
<dbReference type="InterPro" id="IPR023214">
    <property type="entry name" value="HAD_sf"/>
</dbReference>
<keyword evidence="10 18" id="KW-1278">Translocase</keyword>
<dbReference type="Pfam" id="PF16212">
    <property type="entry name" value="PhoLip_ATPase_C"/>
    <property type="match status" value="2"/>
</dbReference>
<feature type="binding site" evidence="16">
    <location>
        <position position="748"/>
    </location>
    <ligand>
        <name>ATP</name>
        <dbReference type="ChEBI" id="CHEBI:30616"/>
    </ligand>
</feature>
<dbReference type="GO" id="GO:0006897">
    <property type="term" value="P:endocytosis"/>
    <property type="evidence" value="ECO:0007669"/>
    <property type="project" value="TreeGrafter"/>
</dbReference>
<dbReference type="InterPro" id="IPR036412">
    <property type="entry name" value="HAD-like_sf"/>
</dbReference>
<feature type="binding site" evidence="16">
    <location>
        <position position="939"/>
    </location>
    <ligand>
        <name>ATP</name>
        <dbReference type="ChEBI" id="CHEBI:30616"/>
    </ligand>
</feature>
<dbReference type="SUPFAM" id="SSF81660">
    <property type="entry name" value="Metal cation-transporting ATPase, ATP-binding domain N"/>
    <property type="match status" value="1"/>
</dbReference>
<evidence type="ECO:0000256" key="1">
    <source>
        <dbReference type="ARBA" id="ARBA00001946"/>
    </source>
</evidence>
<dbReference type="GO" id="GO:0045332">
    <property type="term" value="P:phospholipid translocation"/>
    <property type="evidence" value="ECO:0007669"/>
    <property type="project" value="TreeGrafter"/>
</dbReference>
<feature type="transmembrane region" description="Helical" evidence="18">
    <location>
        <begin position="209"/>
        <end position="232"/>
    </location>
</feature>
<comment type="subcellular location">
    <subcellularLocation>
        <location evidence="2">Endomembrane system</location>
        <topology evidence="2">Multi-pass membrane protein</topology>
    </subcellularLocation>
    <subcellularLocation>
        <location evidence="18">Membrane</location>
        <topology evidence="18">Multi-pass membrane protein</topology>
    </subcellularLocation>
</comment>
<feature type="binding site" evidence="17">
    <location>
        <position position="542"/>
    </location>
    <ligand>
        <name>Mg(2+)</name>
        <dbReference type="ChEBI" id="CHEBI:18420"/>
    </ligand>
</feature>
<dbReference type="InterPro" id="IPR001757">
    <property type="entry name" value="P_typ_ATPase"/>
</dbReference>
<dbReference type="KEGG" id="ovi:T265_02637"/>
<feature type="binding site" evidence="16">
    <location>
        <position position="829"/>
    </location>
    <ligand>
        <name>ATP</name>
        <dbReference type="ChEBI" id="CHEBI:30616"/>
    </ligand>
</feature>
<dbReference type="InterPro" id="IPR023299">
    <property type="entry name" value="ATPase_P-typ_cyto_dom_N"/>
</dbReference>
<feature type="binding site" evidence="17">
    <location>
        <position position="936"/>
    </location>
    <ligand>
        <name>Mg(2+)</name>
        <dbReference type="ChEBI" id="CHEBI:18420"/>
    </ligand>
</feature>
<evidence type="ECO:0000259" key="19">
    <source>
        <dbReference type="Pfam" id="PF16212"/>
    </source>
</evidence>
<dbReference type="SFLD" id="SFLDS00003">
    <property type="entry name" value="Haloacid_Dehalogenase"/>
    <property type="match status" value="1"/>
</dbReference>
<evidence type="ECO:0000256" key="18">
    <source>
        <dbReference type="RuleBase" id="RU362033"/>
    </source>
</evidence>
<dbReference type="OrthoDB" id="377733at2759"/>
<dbReference type="PROSITE" id="PS00154">
    <property type="entry name" value="ATPASE_E1_E2"/>
    <property type="match status" value="1"/>
</dbReference>
<keyword evidence="21" id="KW-1185">Reference proteome</keyword>
<reference evidence="20 21" key="1">
    <citation type="submission" date="2013-11" db="EMBL/GenBank/DDBJ databases">
        <title>Opisthorchis viverrini - life in the bile duct.</title>
        <authorList>
            <person name="Young N.D."/>
            <person name="Nagarajan N."/>
            <person name="Lin S.J."/>
            <person name="Korhonen P.K."/>
            <person name="Jex A.R."/>
            <person name="Hall R.S."/>
            <person name="Safavi-Hemami H."/>
            <person name="Kaewkong W."/>
            <person name="Bertrand D."/>
            <person name="Gao S."/>
            <person name="Seet Q."/>
            <person name="Wongkham S."/>
            <person name="Teh B.T."/>
            <person name="Wongkham C."/>
            <person name="Intapan P.M."/>
            <person name="Maleewong W."/>
            <person name="Yang X."/>
            <person name="Hu M."/>
            <person name="Wang Z."/>
            <person name="Hofmann A."/>
            <person name="Sternberg P.W."/>
            <person name="Tan P."/>
            <person name="Wang J."/>
            <person name="Gasser R.B."/>
        </authorList>
    </citation>
    <scope>NUCLEOTIDE SEQUENCE [LARGE SCALE GENOMIC DNA]</scope>
</reference>
<comment type="catalytic activity">
    <reaction evidence="14 18">
        <text>ATP + H2O + phospholipidSide 1 = ADP + phosphate + phospholipidSide 2.</text>
        <dbReference type="EC" id="7.6.2.1"/>
    </reaction>
</comment>
<dbReference type="Pfam" id="PF13246">
    <property type="entry name" value="Cation_ATPase"/>
    <property type="match status" value="1"/>
</dbReference>
<dbReference type="FunFam" id="3.40.50.1000:FF:000009">
    <property type="entry name" value="Phospholipid-transporting ATPase"/>
    <property type="match status" value="1"/>
</dbReference>
<proteinExistence type="inferred from homology"/>
<feature type="binding site" evidence="16">
    <location>
        <position position="940"/>
    </location>
    <ligand>
        <name>ATP</name>
        <dbReference type="ChEBI" id="CHEBI:30616"/>
    </ligand>
</feature>
<evidence type="ECO:0000256" key="4">
    <source>
        <dbReference type="ARBA" id="ARBA00022448"/>
    </source>
</evidence>
<feature type="binding site" evidence="16">
    <location>
        <position position="828"/>
    </location>
    <ligand>
        <name>ATP</name>
        <dbReference type="ChEBI" id="CHEBI:30616"/>
    </ligand>
</feature>
<dbReference type="GO" id="GO:0005524">
    <property type="term" value="F:ATP binding"/>
    <property type="evidence" value="ECO:0007669"/>
    <property type="project" value="UniProtKB-UniRule"/>
</dbReference>
<comment type="similarity">
    <text evidence="3 18">Belongs to the cation transport ATPase (P-type) (TC 3.A.3) family. Type IV subfamily.</text>
</comment>
<evidence type="ECO:0000313" key="21">
    <source>
        <dbReference type="Proteomes" id="UP000054324"/>
    </source>
</evidence>
<evidence type="ECO:0000256" key="14">
    <source>
        <dbReference type="ARBA" id="ARBA00034036"/>
    </source>
</evidence>
<dbReference type="Gene3D" id="2.70.150.10">
    <property type="entry name" value="Calcium-transporting ATPase, cytoplasmic transduction domain A"/>
    <property type="match status" value="1"/>
</dbReference>
<evidence type="ECO:0000256" key="9">
    <source>
        <dbReference type="ARBA" id="ARBA00022842"/>
    </source>
</evidence>
<dbReference type="InterPro" id="IPR008250">
    <property type="entry name" value="ATPase_P-typ_transduc_dom_A_sf"/>
</dbReference>
<keyword evidence="11 18" id="KW-1133">Transmembrane helix</keyword>
<dbReference type="NCBIfam" id="TIGR01652">
    <property type="entry name" value="ATPase-Plipid"/>
    <property type="match status" value="1"/>
</dbReference>
<dbReference type="SUPFAM" id="SSF56784">
    <property type="entry name" value="HAD-like"/>
    <property type="match status" value="1"/>
</dbReference>
<feature type="binding site" evidence="17">
    <location>
        <position position="540"/>
    </location>
    <ligand>
        <name>Mg(2+)</name>
        <dbReference type="ChEBI" id="CHEBI:18420"/>
    </ligand>
</feature>
<feature type="binding site" evidence="17">
    <location>
        <position position="940"/>
    </location>
    <ligand>
        <name>Mg(2+)</name>
        <dbReference type="ChEBI" id="CHEBI:18420"/>
    </ligand>
</feature>
<feature type="binding site" evidence="16">
    <location>
        <position position="653"/>
    </location>
    <ligand>
        <name>ATP</name>
        <dbReference type="ChEBI" id="CHEBI:30616"/>
    </ligand>
</feature>
<feature type="binding site" evidence="16">
    <location>
        <position position="916"/>
    </location>
    <ligand>
        <name>ATP</name>
        <dbReference type="ChEBI" id="CHEBI:30616"/>
    </ligand>
</feature>
<feature type="transmembrane region" description="Helical" evidence="18">
    <location>
        <begin position="1151"/>
        <end position="1171"/>
    </location>
</feature>
<dbReference type="PANTHER" id="PTHR24092">
    <property type="entry name" value="PROBABLE PHOSPHOLIPID-TRANSPORTING ATPASE"/>
    <property type="match status" value="1"/>
</dbReference>
<dbReference type="GO" id="GO:0005886">
    <property type="term" value="C:plasma membrane"/>
    <property type="evidence" value="ECO:0007669"/>
    <property type="project" value="TreeGrafter"/>
</dbReference>
<keyword evidence="8 16" id="KW-0067">ATP-binding</keyword>
<evidence type="ECO:0000256" key="5">
    <source>
        <dbReference type="ARBA" id="ARBA00022692"/>
    </source>
</evidence>
<dbReference type="FunFam" id="3.40.1110.10:FF:000097">
    <property type="entry name" value="Phospholipid-transporting ATPase"/>
    <property type="match status" value="1"/>
</dbReference>
<evidence type="ECO:0000256" key="7">
    <source>
        <dbReference type="ARBA" id="ARBA00022741"/>
    </source>
</evidence>
<organism evidence="20 21">
    <name type="scientific">Opisthorchis viverrini</name>
    <name type="common">Southeast Asian liver fluke</name>
    <dbReference type="NCBI Taxonomy" id="6198"/>
    <lineage>
        <taxon>Eukaryota</taxon>
        <taxon>Metazoa</taxon>
        <taxon>Spiralia</taxon>
        <taxon>Lophotrochozoa</taxon>
        <taxon>Platyhelminthes</taxon>
        <taxon>Trematoda</taxon>
        <taxon>Digenea</taxon>
        <taxon>Opisthorchiida</taxon>
        <taxon>Opisthorchiata</taxon>
        <taxon>Opisthorchiidae</taxon>
        <taxon>Opisthorchis</taxon>
    </lineage>
</organism>
<dbReference type="PANTHER" id="PTHR24092:SF5">
    <property type="entry name" value="PHOSPHOLIPID-TRANSPORTING ATPASE"/>
    <property type="match status" value="1"/>
</dbReference>
<evidence type="ECO:0000256" key="12">
    <source>
        <dbReference type="ARBA" id="ARBA00023055"/>
    </source>
</evidence>
<protein>
    <recommendedName>
        <fullName evidence="18">Phospholipid-transporting ATPase</fullName>
        <ecNumber evidence="18">7.6.2.1</ecNumber>
    </recommendedName>
</protein>
<feature type="domain" description="P-type ATPase C-terminal" evidence="19">
    <location>
        <begin position="963"/>
        <end position="1000"/>
    </location>
</feature>
<dbReference type="InterPro" id="IPR032630">
    <property type="entry name" value="P_typ_ATPase_c"/>
</dbReference>